<dbReference type="GO" id="GO:0016740">
    <property type="term" value="F:transferase activity"/>
    <property type="evidence" value="ECO:0007669"/>
    <property type="project" value="UniProtKB-KW"/>
</dbReference>
<feature type="transmembrane region" description="Helical" evidence="1">
    <location>
        <begin position="130"/>
        <end position="148"/>
    </location>
</feature>
<name>A0A2S2E1W6_9ALTE</name>
<dbReference type="Pfam" id="PF11992">
    <property type="entry name" value="TgpA_N"/>
    <property type="match status" value="1"/>
</dbReference>
<dbReference type="PANTHER" id="PTHR42736">
    <property type="entry name" value="PROTEIN-GLUTAMINE GAMMA-GLUTAMYLTRANSFERASE"/>
    <property type="match status" value="1"/>
</dbReference>
<organism evidence="3 4">
    <name type="scientific">Saliniradius amylolyticus</name>
    <dbReference type="NCBI Taxonomy" id="2183582"/>
    <lineage>
        <taxon>Bacteria</taxon>
        <taxon>Pseudomonadati</taxon>
        <taxon>Pseudomonadota</taxon>
        <taxon>Gammaproteobacteria</taxon>
        <taxon>Alteromonadales</taxon>
        <taxon>Alteromonadaceae</taxon>
        <taxon>Saliniradius</taxon>
    </lineage>
</organism>
<evidence type="ECO:0000256" key="1">
    <source>
        <dbReference type="SAM" id="Phobius"/>
    </source>
</evidence>
<keyword evidence="4" id="KW-1185">Reference proteome</keyword>
<reference evidence="3 4" key="1">
    <citation type="submission" date="2018-05" db="EMBL/GenBank/DDBJ databases">
        <title>Salinimonas sp. HMF8227 Genome sequencing and assembly.</title>
        <authorList>
            <person name="Kang H."/>
            <person name="Kang J."/>
            <person name="Cha I."/>
            <person name="Kim H."/>
            <person name="Joh K."/>
        </authorList>
    </citation>
    <scope>NUCLEOTIDE SEQUENCE [LARGE SCALE GENOMIC DNA]</scope>
    <source>
        <strain evidence="3 4">HMF8227</strain>
    </source>
</reference>
<feature type="transmembrane region" description="Helical" evidence="1">
    <location>
        <begin position="160"/>
        <end position="179"/>
    </location>
</feature>
<protein>
    <submittedName>
        <fullName evidence="3">Protein-glutamine gamma-glutamyltransferase</fullName>
    </submittedName>
</protein>
<sequence>MGNTQLNNPAHLGLALILLGTALGLYQPLYFWVQLLVVCAVVIQLSLYLRWQKRAPEKRTVSLLALLSLIVLAYSSLSGGLLQAMINLLMLGSTLKLLNLNRDRDVYQLALSNLFMLATLLVFHQDLMVAIYTALLLIATCFSLMLYACPASDLRRLARLLGILTLQALPIMVLLFIALPQLGPLWKMPAARSSQVGLSDSLSPGDIAHLAQSGQLVFRAEFKGPLPDYSQRYWRALTLEHFDGHRWQVSPARTASVTPTSEDHKPSVSSTALPYEVIAEATQQPWLYSLRVSQSTTMGVWHSKDYQLRRRQPLQSSFRYQALWDNRVPKSFNPDQERRINLQKPDRGNPKLRRWGNELRQKHPSNADYIRALLNHLRQQPFRYTLRPPPMPVDAMDRFWFEHQAGFCAHYASALTYLLRLGDIPARVVTGYLGGEVDDDGYISVHQFDAHAWVEWLSDDGWQRLDPTAIAAPLRLDFGLEQAVAQEQSFLSEAPLSLYKLKSVPLLNQLRLLLSDLDYQWSRWVLGFNRQRQRDLLQQLLGELTLTRLSLFGLSVITGIGLLLAIYQWQGRRQKGKEPSEAHYYHRAVSLLGQSGLNRPEAAGPLAYQDYLDGRLAPGALRTFRLLSRLYCRCQYQNRYRHPRWAKKLYRRFQRELK</sequence>
<dbReference type="InterPro" id="IPR038765">
    <property type="entry name" value="Papain-like_cys_pep_sf"/>
</dbReference>
<feature type="domain" description="Transglutaminase-like" evidence="2">
    <location>
        <begin position="400"/>
        <end position="469"/>
    </location>
</feature>
<gene>
    <name evidence="3" type="ORF">HMF8227_01023</name>
</gene>
<dbReference type="OrthoDB" id="9804872at2"/>
<proteinExistence type="predicted"/>
<feature type="transmembrane region" description="Helical" evidence="1">
    <location>
        <begin position="29"/>
        <end position="49"/>
    </location>
</feature>
<dbReference type="KEGG" id="salh:HMF8227_01023"/>
<dbReference type="Proteomes" id="UP000245728">
    <property type="component" value="Chromosome"/>
</dbReference>
<dbReference type="Pfam" id="PF01841">
    <property type="entry name" value="Transglut_core"/>
    <property type="match status" value="1"/>
</dbReference>
<feature type="transmembrane region" description="Helical" evidence="1">
    <location>
        <begin position="549"/>
        <end position="569"/>
    </location>
</feature>
<evidence type="ECO:0000313" key="3">
    <source>
        <dbReference type="EMBL" id="AWL11512.1"/>
    </source>
</evidence>
<keyword evidence="1" id="KW-0472">Membrane</keyword>
<keyword evidence="1" id="KW-0812">Transmembrane</keyword>
<accession>A0A2S2E1W6</accession>
<dbReference type="RefSeq" id="WP_109339149.1">
    <property type="nucleotide sequence ID" value="NZ_CP029347.1"/>
</dbReference>
<evidence type="ECO:0000259" key="2">
    <source>
        <dbReference type="SMART" id="SM00460"/>
    </source>
</evidence>
<dbReference type="PANTHER" id="PTHR42736:SF1">
    <property type="entry name" value="PROTEIN-GLUTAMINE GAMMA-GLUTAMYLTRANSFERASE"/>
    <property type="match status" value="1"/>
</dbReference>
<keyword evidence="3" id="KW-0808">Transferase</keyword>
<dbReference type="InterPro" id="IPR002931">
    <property type="entry name" value="Transglutaminase-like"/>
</dbReference>
<dbReference type="SMART" id="SM00460">
    <property type="entry name" value="TGc"/>
    <property type="match status" value="1"/>
</dbReference>
<evidence type="ECO:0000313" key="4">
    <source>
        <dbReference type="Proteomes" id="UP000245728"/>
    </source>
</evidence>
<dbReference type="EMBL" id="CP029347">
    <property type="protein sequence ID" value="AWL11512.1"/>
    <property type="molecule type" value="Genomic_DNA"/>
</dbReference>
<dbReference type="InterPro" id="IPR021878">
    <property type="entry name" value="TgpA_N"/>
</dbReference>
<feature type="transmembrane region" description="Helical" evidence="1">
    <location>
        <begin position="61"/>
        <end position="86"/>
    </location>
</feature>
<dbReference type="Gene3D" id="3.10.620.30">
    <property type="match status" value="1"/>
</dbReference>
<dbReference type="AlphaFoldDB" id="A0A2S2E1W6"/>
<dbReference type="InterPro" id="IPR052901">
    <property type="entry name" value="Bact_TGase-like"/>
</dbReference>
<dbReference type="SUPFAM" id="SSF54001">
    <property type="entry name" value="Cysteine proteinases"/>
    <property type="match status" value="1"/>
</dbReference>
<keyword evidence="1" id="KW-1133">Transmembrane helix</keyword>